<dbReference type="EMBL" id="JAPQKT010000008">
    <property type="protein sequence ID" value="KAJ5223130.1"/>
    <property type="molecule type" value="Genomic_DNA"/>
</dbReference>
<accession>A0A9W9TJ36</accession>
<sequence>MTFDIPSVSELKHAAETGQRITPADVSTISQAESELTGRGPVRGGPAGNFDPSLLKRYGSELEKLNVNVATAQSIAMRQMNFDTKVDEVSRKPSIDITQRDAREIQSTEGRAFHRAPGFGSISAQVRTIANQNEEDAREAQRAESLFYGGVIPSGGMASQMQSAADKVDQARRDSL</sequence>
<dbReference type="RefSeq" id="XP_056498053.1">
    <property type="nucleotide sequence ID" value="XM_056648288.1"/>
</dbReference>
<dbReference type="GeneID" id="81387455"/>
<evidence type="ECO:0000313" key="2">
    <source>
        <dbReference type="EMBL" id="KAJ5223130.1"/>
    </source>
</evidence>
<evidence type="ECO:0000313" key="3">
    <source>
        <dbReference type="Proteomes" id="UP001147733"/>
    </source>
</evidence>
<feature type="region of interest" description="Disordered" evidence="1">
    <location>
        <begin position="1"/>
        <end position="26"/>
    </location>
</feature>
<proteinExistence type="predicted"/>
<evidence type="ECO:0000256" key="1">
    <source>
        <dbReference type="SAM" id="MobiDB-lite"/>
    </source>
</evidence>
<dbReference type="OrthoDB" id="2799468at2759"/>
<organism evidence="2 3">
    <name type="scientific">Penicillium citrinum</name>
    <dbReference type="NCBI Taxonomy" id="5077"/>
    <lineage>
        <taxon>Eukaryota</taxon>
        <taxon>Fungi</taxon>
        <taxon>Dikarya</taxon>
        <taxon>Ascomycota</taxon>
        <taxon>Pezizomycotina</taxon>
        <taxon>Eurotiomycetes</taxon>
        <taxon>Eurotiomycetidae</taxon>
        <taxon>Eurotiales</taxon>
        <taxon>Aspergillaceae</taxon>
        <taxon>Penicillium</taxon>
    </lineage>
</organism>
<dbReference type="Proteomes" id="UP001147733">
    <property type="component" value="Unassembled WGS sequence"/>
</dbReference>
<keyword evidence="3" id="KW-1185">Reference proteome</keyword>
<gene>
    <name evidence="2" type="ORF">N7469_009370</name>
</gene>
<reference evidence="2" key="1">
    <citation type="submission" date="2022-11" db="EMBL/GenBank/DDBJ databases">
        <authorList>
            <person name="Petersen C."/>
        </authorList>
    </citation>
    <scope>NUCLEOTIDE SEQUENCE</scope>
    <source>
        <strain evidence="2">IBT 23319</strain>
    </source>
</reference>
<protein>
    <recommendedName>
        <fullName evidence="4">SMP domain-containing protein</fullName>
    </recommendedName>
</protein>
<reference evidence="2" key="2">
    <citation type="journal article" date="2023" name="IMA Fungus">
        <title>Comparative genomic study of the Penicillium genus elucidates a diverse pangenome and 15 lateral gene transfer events.</title>
        <authorList>
            <person name="Petersen C."/>
            <person name="Sorensen T."/>
            <person name="Nielsen M.R."/>
            <person name="Sondergaard T.E."/>
            <person name="Sorensen J.L."/>
            <person name="Fitzpatrick D.A."/>
            <person name="Frisvad J.C."/>
            <person name="Nielsen K.L."/>
        </authorList>
    </citation>
    <scope>NUCLEOTIDE SEQUENCE</scope>
    <source>
        <strain evidence="2">IBT 23319</strain>
    </source>
</reference>
<dbReference type="AlphaFoldDB" id="A0A9W9TJ36"/>
<name>A0A9W9TJ36_PENCI</name>
<comment type="caution">
    <text evidence="2">The sequence shown here is derived from an EMBL/GenBank/DDBJ whole genome shotgun (WGS) entry which is preliminary data.</text>
</comment>
<evidence type="ECO:0008006" key="4">
    <source>
        <dbReference type="Google" id="ProtNLM"/>
    </source>
</evidence>